<comment type="caution">
    <text evidence="2">The sequence shown here is derived from an EMBL/GenBank/DDBJ whole genome shotgun (WGS) entry which is preliminary data.</text>
</comment>
<dbReference type="Proteomes" id="UP001295423">
    <property type="component" value="Unassembled WGS sequence"/>
</dbReference>
<dbReference type="InterPro" id="IPR039210">
    <property type="entry name" value="OGFOD3"/>
</dbReference>
<keyword evidence="3" id="KW-1185">Reference proteome</keyword>
<evidence type="ECO:0000313" key="2">
    <source>
        <dbReference type="EMBL" id="CAJ1940587.1"/>
    </source>
</evidence>
<accession>A0AAD2CNU1</accession>
<dbReference type="InterPro" id="IPR005123">
    <property type="entry name" value="Oxoglu/Fe-dep_dioxygenase_dom"/>
</dbReference>
<dbReference type="Gene3D" id="2.60.120.620">
    <property type="entry name" value="q2cbj1_9rhob like domain"/>
    <property type="match status" value="1"/>
</dbReference>
<sequence>MGMEDGNAPPPKLFSDALHDDMQQTLLILEKRIANGPGSVTSFELDDLNDRTERIVKQMREYEEGQISESTIPEPIAAMEELTSVIEEPSVPSHEEVEYAPVIDQMRKKLEVEDDDQLRIAASNMDATKVSELLGAGFEMDEETTDAAFWSVVDAVDRAEQADQPLSADVARMLHHIFDADQIHLQKREKISMNITCKQPDDTQGMEGAARRMNYIFDDSSHKDLPLKDGRCCEGGACCDKCSRNIFPTFATDAESSLETFPEIATLSFNELETVSSSTILQFVRLVERVRRTIAHEYGLPLNTILPLQAYSRKYVAGTTQRGGGGGEGDFVTLHTDEATHSGYHYSCVIYLSTQGDDFEGGDFVFNDPAEEGDEPTEDEIVALQSMPIEEQMRRSGRKLTPFHPSRGAAVIFSSGWENMHEVEKITSGVRYAVPCFFTTCPVPEAAYEQMAQGKPQTDEEIADDWLHLLLAHRKESPMESVGRVKELLMKWNMLCSPLDQH</sequence>
<evidence type="ECO:0000259" key="1">
    <source>
        <dbReference type="PROSITE" id="PS51471"/>
    </source>
</evidence>
<proteinExistence type="predicted"/>
<dbReference type="PANTHER" id="PTHR14650">
    <property type="entry name" value="PROLYL HYDROXYLASE-RELATED"/>
    <property type="match status" value="1"/>
</dbReference>
<evidence type="ECO:0000313" key="3">
    <source>
        <dbReference type="Proteomes" id="UP001295423"/>
    </source>
</evidence>
<reference evidence="2" key="1">
    <citation type="submission" date="2023-08" db="EMBL/GenBank/DDBJ databases">
        <authorList>
            <person name="Audoor S."/>
            <person name="Bilcke G."/>
        </authorList>
    </citation>
    <scope>NUCLEOTIDE SEQUENCE</scope>
</reference>
<dbReference type="Pfam" id="PF13640">
    <property type="entry name" value="2OG-FeII_Oxy_3"/>
    <property type="match status" value="1"/>
</dbReference>
<organism evidence="2 3">
    <name type="scientific">Cylindrotheca closterium</name>
    <dbReference type="NCBI Taxonomy" id="2856"/>
    <lineage>
        <taxon>Eukaryota</taxon>
        <taxon>Sar</taxon>
        <taxon>Stramenopiles</taxon>
        <taxon>Ochrophyta</taxon>
        <taxon>Bacillariophyta</taxon>
        <taxon>Bacillariophyceae</taxon>
        <taxon>Bacillariophycidae</taxon>
        <taxon>Bacillariales</taxon>
        <taxon>Bacillariaceae</taxon>
        <taxon>Cylindrotheca</taxon>
    </lineage>
</organism>
<name>A0AAD2CNU1_9STRA</name>
<dbReference type="PROSITE" id="PS51471">
    <property type="entry name" value="FE2OG_OXY"/>
    <property type="match status" value="1"/>
</dbReference>
<dbReference type="GO" id="GO:0016020">
    <property type="term" value="C:membrane"/>
    <property type="evidence" value="ECO:0007669"/>
    <property type="project" value="TreeGrafter"/>
</dbReference>
<feature type="domain" description="Fe2OG dioxygenase" evidence="1">
    <location>
        <begin position="301"/>
        <end position="441"/>
    </location>
</feature>
<gene>
    <name evidence="2" type="ORF">CYCCA115_LOCUS7104</name>
</gene>
<protein>
    <recommendedName>
        <fullName evidence="1">Fe2OG dioxygenase domain-containing protein</fullName>
    </recommendedName>
</protein>
<dbReference type="PANTHER" id="PTHR14650:SF1">
    <property type="entry name" value="2-OXOGLUTARATE AND IRON-DEPENDENT OXYGENASE DOMAIN-CONTAINING PROTEIN 3"/>
    <property type="match status" value="1"/>
</dbReference>
<dbReference type="EMBL" id="CAKOGP040000913">
    <property type="protein sequence ID" value="CAJ1940587.1"/>
    <property type="molecule type" value="Genomic_DNA"/>
</dbReference>
<dbReference type="AlphaFoldDB" id="A0AAD2CNU1"/>
<dbReference type="InterPro" id="IPR044862">
    <property type="entry name" value="Pro_4_hyd_alph_FE2OG_OXY"/>
</dbReference>